<proteinExistence type="predicted"/>
<dbReference type="OrthoDB" id="3256054at2"/>
<evidence type="ECO:0000313" key="2">
    <source>
        <dbReference type="Proteomes" id="UP000226079"/>
    </source>
</evidence>
<dbReference type="AlphaFoldDB" id="A0A2A9CSQ0"/>
<dbReference type="Proteomes" id="UP000226079">
    <property type="component" value="Unassembled WGS sequence"/>
</dbReference>
<evidence type="ECO:0000313" key="1">
    <source>
        <dbReference type="EMBL" id="PFG17211.1"/>
    </source>
</evidence>
<comment type="caution">
    <text evidence="1">The sequence shown here is derived from an EMBL/GenBank/DDBJ whole genome shotgun (WGS) entry which is preliminary data.</text>
</comment>
<evidence type="ECO:0008006" key="3">
    <source>
        <dbReference type="Google" id="ProtNLM"/>
    </source>
</evidence>
<accession>A0A2A9CSQ0</accession>
<reference evidence="1 2" key="1">
    <citation type="submission" date="2017-10" db="EMBL/GenBank/DDBJ databases">
        <title>Sequencing the genomes of 1000 actinobacteria strains.</title>
        <authorList>
            <person name="Klenk H.-P."/>
        </authorList>
    </citation>
    <scope>NUCLEOTIDE SEQUENCE [LARGE SCALE GENOMIC DNA]</scope>
    <source>
        <strain evidence="1 2">DSM 15597</strain>
    </source>
</reference>
<dbReference type="EMBL" id="PDJC01000001">
    <property type="protein sequence ID" value="PFG17211.1"/>
    <property type="molecule type" value="Genomic_DNA"/>
</dbReference>
<sequence length="92" mass="10312">MADHLIEMQIAAGEAHDLLMRWQLIRVRLHHKLTIETVAERMGCAPRDVIQDMELVDSNPTLGTVRRYALAVGALLTRDVVPEIIAEPEAES</sequence>
<dbReference type="CDD" id="cd00093">
    <property type="entry name" value="HTH_XRE"/>
    <property type="match status" value="1"/>
</dbReference>
<protein>
    <recommendedName>
        <fullName evidence="3">Helix-turn-helix protein</fullName>
    </recommendedName>
</protein>
<name>A0A2A9CSQ0_9ACTN</name>
<organism evidence="1 2">
    <name type="scientific">Propionicimonas paludicola</name>
    <dbReference type="NCBI Taxonomy" id="185243"/>
    <lineage>
        <taxon>Bacteria</taxon>
        <taxon>Bacillati</taxon>
        <taxon>Actinomycetota</taxon>
        <taxon>Actinomycetes</taxon>
        <taxon>Propionibacteriales</taxon>
        <taxon>Nocardioidaceae</taxon>
        <taxon>Propionicimonas</taxon>
    </lineage>
</organism>
<dbReference type="RefSeq" id="WP_098460666.1">
    <property type="nucleotide sequence ID" value="NZ_PDJC01000001.1"/>
</dbReference>
<dbReference type="InterPro" id="IPR001387">
    <property type="entry name" value="Cro/C1-type_HTH"/>
</dbReference>
<keyword evidence="2" id="KW-1185">Reference proteome</keyword>
<gene>
    <name evidence="1" type="ORF">ATK74_1774</name>
</gene>